<dbReference type="AlphaFoldDB" id="A0A2P5BGB3"/>
<feature type="non-terminal residue" evidence="2">
    <location>
        <position position="1"/>
    </location>
</feature>
<comment type="caution">
    <text evidence="2">The sequence shown here is derived from an EMBL/GenBank/DDBJ whole genome shotgun (WGS) entry which is preliminary data.</text>
</comment>
<protein>
    <submittedName>
        <fullName evidence="2">Uncharacterized protein</fullName>
    </submittedName>
</protein>
<reference evidence="3" key="1">
    <citation type="submission" date="2016-06" db="EMBL/GenBank/DDBJ databases">
        <title>Parallel loss of symbiosis genes in relatives of nitrogen-fixing non-legume Parasponia.</title>
        <authorList>
            <person name="Van Velzen R."/>
            <person name="Holmer R."/>
            <person name="Bu F."/>
            <person name="Rutten L."/>
            <person name="Van Zeijl A."/>
            <person name="Liu W."/>
            <person name="Santuari L."/>
            <person name="Cao Q."/>
            <person name="Sharma T."/>
            <person name="Shen D."/>
            <person name="Roswanjaya Y."/>
            <person name="Wardhani T."/>
            <person name="Kalhor M.S."/>
            <person name="Jansen J."/>
            <person name="Van den Hoogen J."/>
            <person name="Gungor B."/>
            <person name="Hartog M."/>
            <person name="Hontelez J."/>
            <person name="Verver J."/>
            <person name="Yang W.-C."/>
            <person name="Schijlen E."/>
            <person name="Repin R."/>
            <person name="Schilthuizen M."/>
            <person name="Schranz E."/>
            <person name="Heidstra R."/>
            <person name="Miyata K."/>
            <person name="Fedorova E."/>
            <person name="Kohlen W."/>
            <person name="Bisseling T."/>
            <person name="Smit S."/>
            <person name="Geurts R."/>
        </authorList>
    </citation>
    <scope>NUCLEOTIDE SEQUENCE [LARGE SCALE GENOMIC DNA]</scope>
    <source>
        <strain evidence="3">cv. WU1-14</strain>
    </source>
</reference>
<feature type="region of interest" description="Disordered" evidence="1">
    <location>
        <begin position="55"/>
        <end position="81"/>
    </location>
</feature>
<evidence type="ECO:0000256" key="1">
    <source>
        <dbReference type="SAM" id="MobiDB-lite"/>
    </source>
</evidence>
<gene>
    <name evidence="2" type="ORF">PanWU01x14_241440</name>
</gene>
<evidence type="ECO:0000313" key="3">
    <source>
        <dbReference type="Proteomes" id="UP000237105"/>
    </source>
</evidence>
<proteinExistence type="predicted"/>
<accession>A0A2P5BGB3</accession>
<sequence length="81" mass="9204">LQYRPLTTFPDPEAWCHKSSLKKSRSKVKNIPLSIDTQKTKPKFFDCCDHVVEDQSASPMQPQVNDNDHAPTQHMNAPTPT</sequence>
<feature type="compositionally biased region" description="Polar residues" evidence="1">
    <location>
        <begin position="55"/>
        <end position="65"/>
    </location>
</feature>
<evidence type="ECO:0000313" key="2">
    <source>
        <dbReference type="EMBL" id="PON47834.1"/>
    </source>
</evidence>
<dbReference type="EMBL" id="JXTB01000287">
    <property type="protein sequence ID" value="PON47834.1"/>
    <property type="molecule type" value="Genomic_DNA"/>
</dbReference>
<organism evidence="2 3">
    <name type="scientific">Parasponia andersonii</name>
    <name type="common">Sponia andersonii</name>
    <dbReference type="NCBI Taxonomy" id="3476"/>
    <lineage>
        <taxon>Eukaryota</taxon>
        <taxon>Viridiplantae</taxon>
        <taxon>Streptophyta</taxon>
        <taxon>Embryophyta</taxon>
        <taxon>Tracheophyta</taxon>
        <taxon>Spermatophyta</taxon>
        <taxon>Magnoliopsida</taxon>
        <taxon>eudicotyledons</taxon>
        <taxon>Gunneridae</taxon>
        <taxon>Pentapetalae</taxon>
        <taxon>rosids</taxon>
        <taxon>fabids</taxon>
        <taxon>Rosales</taxon>
        <taxon>Cannabaceae</taxon>
        <taxon>Parasponia</taxon>
    </lineage>
</organism>
<dbReference type="Proteomes" id="UP000237105">
    <property type="component" value="Unassembled WGS sequence"/>
</dbReference>
<keyword evidence="3" id="KW-1185">Reference proteome</keyword>
<name>A0A2P5BGB3_PARAD</name>